<accession>A0A1V9EIB3</accession>
<dbReference type="AlphaFoldDB" id="A0A1V9EIB3"/>
<organism evidence="1 2">
    <name type="scientific">Niastella yeongjuensis</name>
    <dbReference type="NCBI Taxonomy" id="354355"/>
    <lineage>
        <taxon>Bacteria</taxon>
        <taxon>Pseudomonadati</taxon>
        <taxon>Bacteroidota</taxon>
        <taxon>Chitinophagia</taxon>
        <taxon>Chitinophagales</taxon>
        <taxon>Chitinophagaceae</taxon>
        <taxon>Niastella</taxon>
    </lineage>
</organism>
<proteinExistence type="predicted"/>
<protein>
    <submittedName>
        <fullName evidence="1">Uncharacterized protein</fullName>
    </submittedName>
</protein>
<evidence type="ECO:0000313" key="1">
    <source>
        <dbReference type="EMBL" id="OQP45876.1"/>
    </source>
</evidence>
<dbReference type="EMBL" id="LVXG01000027">
    <property type="protein sequence ID" value="OQP45876.1"/>
    <property type="molecule type" value="Genomic_DNA"/>
</dbReference>
<name>A0A1V9EIB3_9BACT</name>
<keyword evidence="2" id="KW-1185">Reference proteome</keyword>
<evidence type="ECO:0000313" key="2">
    <source>
        <dbReference type="Proteomes" id="UP000192610"/>
    </source>
</evidence>
<dbReference type="Proteomes" id="UP000192610">
    <property type="component" value="Unassembled WGS sequence"/>
</dbReference>
<reference evidence="2" key="1">
    <citation type="submission" date="2016-04" db="EMBL/GenBank/DDBJ databases">
        <authorList>
            <person name="Chen L."/>
            <person name="Zhuang W."/>
            <person name="Wang G."/>
        </authorList>
    </citation>
    <scope>NUCLEOTIDE SEQUENCE [LARGE SCALE GENOMIC DNA]</scope>
    <source>
        <strain evidence="2">17621</strain>
    </source>
</reference>
<comment type="caution">
    <text evidence="1">The sequence shown here is derived from an EMBL/GenBank/DDBJ whole genome shotgun (WGS) entry which is preliminary data.</text>
</comment>
<sequence>MAKKPPPNHRGVIFPSDLERFLHLTSRGARAYLTRVKKKLGKAKEHLVTVQEFCKLKNIPIEDFIPYLL</sequence>
<gene>
    <name evidence="1" type="ORF">A4H97_32055</name>
</gene>